<evidence type="ECO:0000313" key="7">
    <source>
        <dbReference type="Proteomes" id="UP000183995"/>
    </source>
</evidence>
<dbReference type="OrthoDB" id="9786826at2"/>
<dbReference type="Pfam" id="PF04055">
    <property type="entry name" value="Radical_SAM"/>
    <property type="match status" value="1"/>
</dbReference>
<dbReference type="GO" id="GO:0009102">
    <property type="term" value="P:biotin biosynthetic process"/>
    <property type="evidence" value="ECO:0007669"/>
    <property type="project" value="UniProtKB-UniPathway"/>
</dbReference>
<dbReference type="PANTHER" id="PTHR43726:SF1">
    <property type="entry name" value="BIOTIN SYNTHASE"/>
    <property type="match status" value="1"/>
</dbReference>
<sequence>MNLDEILTNALARPITREEALFLFRNTETEESRSRLFKAARTVRKNLTGDVFRFTGGIASVLPCRLRPLCNYCPYWRKKDQHATPIEAIVAGAQFFRREGVREFHLSGGTTLGSEGREVLDIVKRIYDAGLHDMKIMVNCGAAMSVETMAQLKAWGVHSVGAVFEITNPEVFKKVKPGDDLERKIQFAWDIQRAGLALSSGIMAGLGPAETRYEDYVNSLFDIARFPHLSGIYISKFTPDPAIPMRDWESCSVEEASRLVAIARLAYRSVDVTTAAGWTEEERVQATNAGAGNYLFALAVNVKVDYWSGRQQAATFAYDNIEYRDTRPDKRAMAQRCGISICET</sequence>
<evidence type="ECO:0000256" key="2">
    <source>
        <dbReference type="ARBA" id="ARBA00022723"/>
    </source>
</evidence>
<dbReference type="EMBL" id="FQXV01000005">
    <property type="protein sequence ID" value="SHH97603.1"/>
    <property type="molecule type" value="Genomic_DNA"/>
</dbReference>
<dbReference type="GO" id="GO:0016740">
    <property type="term" value="F:transferase activity"/>
    <property type="evidence" value="ECO:0007669"/>
    <property type="project" value="TreeGrafter"/>
</dbReference>
<dbReference type="PANTHER" id="PTHR43726">
    <property type="entry name" value="3-METHYLORNITHINE SYNTHASE"/>
    <property type="match status" value="1"/>
</dbReference>
<reference evidence="6 7" key="1">
    <citation type="submission" date="2016-11" db="EMBL/GenBank/DDBJ databases">
        <authorList>
            <person name="Jaros S."/>
            <person name="Januszkiewicz K."/>
            <person name="Wedrychowicz H."/>
        </authorList>
    </citation>
    <scope>NUCLEOTIDE SEQUENCE [LARGE SCALE GENOMIC DNA]</scope>
    <source>
        <strain evidence="6 7">DSM 10068</strain>
    </source>
</reference>
<accession>A0A1M5XEI0</accession>
<evidence type="ECO:0000256" key="1">
    <source>
        <dbReference type="ARBA" id="ARBA00022691"/>
    </source>
</evidence>
<organism evidence="6 7">
    <name type="scientific">Sporobacter termitidis DSM 10068</name>
    <dbReference type="NCBI Taxonomy" id="1123282"/>
    <lineage>
        <taxon>Bacteria</taxon>
        <taxon>Bacillati</taxon>
        <taxon>Bacillota</taxon>
        <taxon>Clostridia</taxon>
        <taxon>Eubacteriales</taxon>
        <taxon>Oscillospiraceae</taxon>
        <taxon>Sporobacter</taxon>
    </lineage>
</organism>
<dbReference type="Gene3D" id="3.20.20.70">
    <property type="entry name" value="Aldolase class I"/>
    <property type="match status" value="1"/>
</dbReference>
<dbReference type="InterPro" id="IPR034422">
    <property type="entry name" value="HydE/PylB-like"/>
</dbReference>
<proteinExistence type="predicted"/>
<dbReference type="SMART" id="SM00729">
    <property type="entry name" value="Elp3"/>
    <property type="match status" value="1"/>
</dbReference>
<protein>
    <submittedName>
        <fullName evidence="6">Biotin synthase</fullName>
    </submittedName>
</protein>
<evidence type="ECO:0000259" key="5">
    <source>
        <dbReference type="PROSITE" id="PS51918"/>
    </source>
</evidence>
<gene>
    <name evidence="6" type="ORF">SAMN02745823_01709</name>
</gene>
<dbReference type="Proteomes" id="UP000183995">
    <property type="component" value="Unassembled WGS sequence"/>
</dbReference>
<dbReference type="SUPFAM" id="SSF102114">
    <property type="entry name" value="Radical SAM enzymes"/>
    <property type="match status" value="1"/>
</dbReference>
<keyword evidence="4" id="KW-0411">Iron-sulfur</keyword>
<keyword evidence="7" id="KW-1185">Reference proteome</keyword>
<dbReference type="InterPro" id="IPR006638">
    <property type="entry name" value="Elp3/MiaA/NifB-like_rSAM"/>
</dbReference>
<name>A0A1M5XEI0_9FIRM</name>
<dbReference type="SFLD" id="SFLDG01060">
    <property type="entry name" value="BATS_domain_containing"/>
    <property type="match status" value="1"/>
</dbReference>
<feature type="domain" description="Radical SAM core" evidence="5">
    <location>
        <begin position="50"/>
        <end position="269"/>
    </location>
</feature>
<evidence type="ECO:0000313" key="6">
    <source>
        <dbReference type="EMBL" id="SHH97603.1"/>
    </source>
</evidence>
<keyword evidence="3" id="KW-0408">Iron</keyword>
<dbReference type="CDD" id="cd01335">
    <property type="entry name" value="Radical_SAM"/>
    <property type="match status" value="1"/>
</dbReference>
<keyword evidence="1" id="KW-0949">S-adenosyl-L-methionine</keyword>
<dbReference type="STRING" id="1123282.SAMN02745823_01709"/>
<dbReference type="AlphaFoldDB" id="A0A1M5XEI0"/>
<dbReference type="PROSITE" id="PS51918">
    <property type="entry name" value="RADICAL_SAM"/>
    <property type="match status" value="1"/>
</dbReference>
<keyword evidence="2" id="KW-0479">Metal-binding</keyword>
<evidence type="ECO:0000256" key="3">
    <source>
        <dbReference type="ARBA" id="ARBA00023004"/>
    </source>
</evidence>
<dbReference type="InterPro" id="IPR058240">
    <property type="entry name" value="rSAM_sf"/>
</dbReference>
<dbReference type="InterPro" id="IPR013785">
    <property type="entry name" value="Aldolase_TIM"/>
</dbReference>
<dbReference type="UniPathway" id="UPA00078">
    <property type="reaction ID" value="UER00162"/>
</dbReference>
<dbReference type="RefSeq" id="WP_159435370.1">
    <property type="nucleotide sequence ID" value="NZ_FQXV01000005.1"/>
</dbReference>
<dbReference type="SFLD" id="SFLDS00029">
    <property type="entry name" value="Radical_SAM"/>
    <property type="match status" value="1"/>
</dbReference>
<evidence type="ECO:0000256" key="4">
    <source>
        <dbReference type="ARBA" id="ARBA00023014"/>
    </source>
</evidence>
<dbReference type="GO" id="GO:0046872">
    <property type="term" value="F:metal ion binding"/>
    <property type="evidence" value="ECO:0007669"/>
    <property type="project" value="UniProtKB-KW"/>
</dbReference>
<dbReference type="InterPro" id="IPR007197">
    <property type="entry name" value="rSAM"/>
</dbReference>
<dbReference type="GO" id="GO:0051536">
    <property type="term" value="F:iron-sulfur cluster binding"/>
    <property type="evidence" value="ECO:0007669"/>
    <property type="project" value="UniProtKB-KW"/>
</dbReference>